<sequence>MKLFNIHKWPKNLSIAAIGVITLATSIFACSEPDDKILVISSLNNLFTQLINNNSQTQRILKLGNNLQFNVTLDGTPKGNGTLKIHNLNLRIFDQHDDGLVYEGGLLKIDFKDLNNDKLNEIIITGILKYTGDNESDLARYESFI</sequence>
<protein>
    <submittedName>
        <fullName evidence="1">Uncharacterized protein</fullName>
    </submittedName>
</protein>
<evidence type="ECO:0000313" key="1">
    <source>
        <dbReference type="EMBL" id="VAX04271.1"/>
    </source>
</evidence>
<dbReference type="EMBL" id="UOFV01000459">
    <property type="protein sequence ID" value="VAX04271.1"/>
    <property type="molecule type" value="Genomic_DNA"/>
</dbReference>
<gene>
    <name evidence="1" type="ORF">MNBD_GAMMA19-1228</name>
</gene>
<dbReference type="PROSITE" id="PS51257">
    <property type="entry name" value="PROKAR_LIPOPROTEIN"/>
    <property type="match status" value="1"/>
</dbReference>
<name>A0A3B1ARA1_9ZZZZ</name>
<reference evidence="1" key="1">
    <citation type="submission" date="2018-06" db="EMBL/GenBank/DDBJ databases">
        <authorList>
            <person name="Zhirakovskaya E."/>
        </authorList>
    </citation>
    <scope>NUCLEOTIDE SEQUENCE</scope>
</reference>
<accession>A0A3B1ARA1</accession>
<dbReference type="AlphaFoldDB" id="A0A3B1ARA1"/>
<proteinExistence type="predicted"/>
<organism evidence="1">
    <name type="scientific">hydrothermal vent metagenome</name>
    <dbReference type="NCBI Taxonomy" id="652676"/>
    <lineage>
        <taxon>unclassified sequences</taxon>
        <taxon>metagenomes</taxon>
        <taxon>ecological metagenomes</taxon>
    </lineage>
</organism>